<evidence type="ECO:0000313" key="2">
    <source>
        <dbReference type="EMBL" id="CAF87409.1"/>
    </source>
</evidence>
<comment type="caution">
    <text evidence="2">The sequence shown here is derived from an EMBL/GenBank/DDBJ whole genome shotgun (WGS) entry which is preliminary data.</text>
</comment>
<feature type="compositionally biased region" description="Polar residues" evidence="1">
    <location>
        <begin position="116"/>
        <end position="129"/>
    </location>
</feature>
<evidence type="ECO:0000256" key="1">
    <source>
        <dbReference type="SAM" id="MobiDB-lite"/>
    </source>
</evidence>
<reference evidence="2" key="1">
    <citation type="journal article" date="2004" name="Nature">
        <title>Genome duplication in the teleost fish Tetraodon nigroviridis reveals the early vertebrate proto-karyotype.</title>
        <authorList>
            <person name="Jaillon O."/>
            <person name="Aury J.-M."/>
            <person name="Brunet F."/>
            <person name="Petit J.-L."/>
            <person name="Stange-Thomann N."/>
            <person name="Mauceli E."/>
            <person name="Bouneau L."/>
            <person name="Fischer C."/>
            <person name="Ozouf-Costaz C."/>
            <person name="Bernot A."/>
            <person name="Nicaud S."/>
            <person name="Jaffe D."/>
            <person name="Fisher S."/>
            <person name="Lutfalla G."/>
            <person name="Dossat C."/>
            <person name="Segurens B."/>
            <person name="Dasilva C."/>
            <person name="Salanoubat M."/>
            <person name="Levy M."/>
            <person name="Boudet N."/>
            <person name="Castellano S."/>
            <person name="Anthouard V."/>
            <person name="Jubin C."/>
            <person name="Castelli V."/>
            <person name="Katinka M."/>
            <person name="Vacherie B."/>
            <person name="Biemont C."/>
            <person name="Skalli Z."/>
            <person name="Cattolico L."/>
            <person name="Poulain J."/>
            <person name="De Berardinis V."/>
            <person name="Cruaud C."/>
            <person name="Duprat S."/>
            <person name="Brottier P."/>
            <person name="Coutanceau J.-P."/>
            <person name="Gouzy J."/>
            <person name="Parra G."/>
            <person name="Lardier G."/>
            <person name="Chapple C."/>
            <person name="McKernan K.J."/>
            <person name="McEwan P."/>
            <person name="Bosak S."/>
            <person name="Kellis M."/>
            <person name="Volff J.-N."/>
            <person name="Guigo R."/>
            <person name="Zody M.C."/>
            <person name="Mesirov J."/>
            <person name="Lindblad-Toh K."/>
            <person name="Birren B."/>
            <person name="Nusbaum C."/>
            <person name="Kahn D."/>
            <person name="Robinson-Rechavi M."/>
            <person name="Laudet V."/>
            <person name="Schachter V."/>
            <person name="Quetier F."/>
            <person name="Saurin W."/>
            <person name="Scarpelli C."/>
            <person name="Wincker P."/>
            <person name="Lander E.S."/>
            <person name="Weissenbach J."/>
            <person name="Roest Crollius H."/>
        </authorList>
    </citation>
    <scope>NUCLEOTIDE SEQUENCE [LARGE SCALE GENOMIC DNA]</scope>
</reference>
<feature type="region of interest" description="Disordered" evidence="1">
    <location>
        <begin position="83"/>
        <end position="129"/>
    </location>
</feature>
<proteinExistence type="predicted"/>
<dbReference type="EMBL" id="CAAE01002359">
    <property type="protein sequence ID" value="CAF87409.1"/>
    <property type="molecule type" value="Genomic_DNA"/>
</dbReference>
<dbReference type="AlphaFoldDB" id="Q4TI73"/>
<gene>
    <name evidence="2" type="ORF">GSTENG00000103001</name>
</gene>
<accession>Q4TI73</accession>
<name>Q4TI73_TETNG</name>
<sequence length="129" mass="14037">PWFIGELIDGHKGACFAFGVFVDGHYLEGSLTYVVGVIQVRKPTGCFPAAHFLPLNLPLFQMLFFNMPLTAYLCWSVHHRRRATPSAPTSGSGAAAGRRRPSTWSCCCCSSGRRSPATSSWRPTASCPS</sequence>
<feature type="compositionally biased region" description="Low complexity" evidence="1">
    <location>
        <begin position="84"/>
        <end position="96"/>
    </location>
</feature>
<feature type="non-terminal residue" evidence="2">
    <location>
        <position position="1"/>
    </location>
</feature>
<protein>
    <submittedName>
        <fullName evidence="2">(spotted green pufferfish) hypothetical protein</fullName>
    </submittedName>
</protein>
<reference evidence="2" key="2">
    <citation type="submission" date="2004-02" db="EMBL/GenBank/DDBJ databases">
        <authorList>
            <consortium name="Genoscope"/>
            <consortium name="Whitehead Institute Centre for Genome Research"/>
        </authorList>
    </citation>
    <scope>NUCLEOTIDE SEQUENCE</scope>
</reference>
<dbReference type="KEGG" id="tng:GSTEN00000103G001"/>
<organism evidence="2">
    <name type="scientific">Tetraodon nigroviridis</name>
    <name type="common">Spotted green pufferfish</name>
    <name type="synonym">Chelonodon nigroviridis</name>
    <dbReference type="NCBI Taxonomy" id="99883"/>
    <lineage>
        <taxon>Eukaryota</taxon>
        <taxon>Metazoa</taxon>
        <taxon>Chordata</taxon>
        <taxon>Craniata</taxon>
        <taxon>Vertebrata</taxon>
        <taxon>Euteleostomi</taxon>
        <taxon>Actinopterygii</taxon>
        <taxon>Neopterygii</taxon>
        <taxon>Teleostei</taxon>
        <taxon>Neoteleostei</taxon>
        <taxon>Acanthomorphata</taxon>
        <taxon>Eupercaria</taxon>
        <taxon>Tetraodontiformes</taxon>
        <taxon>Tetradontoidea</taxon>
        <taxon>Tetraodontidae</taxon>
        <taxon>Tetraodon</taxon>
    </lineage>
</organism>
<dbReference type="OrthoDB" id="27234at2759"/>